<organism evidence="2 4">
    <name type="scientific">Chryseobacterium muglaense</name>
    <dbReference type="NCBI Taxonomy" id="2893752"/>
    <lineage>
        <taxon>Bacteria</taxon>
        <taxon>Pseudomonadati</taxon>
        <taxon>Bacteroidota</taxon>
        <taxon>Flavobacteriia</taxon>
        <taxon>Flavobacteriales</taxon>
        <taxon>Weeksellaceae</taxon>
        <taxon>Chryseobacterium group</taxon>
        <taxon>Chryseobacterium</taxon>
    </lineage>
</organism>
<sequence>MSLTISFIYLSESFNNSDIQLESDLFGFEICRKELWGNQKLKDCGCVIIPKLKDFDLYIMNGELQTTYEDCQIILKNISEISLLTNYSEEFIESRINNLLKFIEIALKNKENLGLIIS</sequence>
<dbReference type="Proteomes" id="UP001107960">
    <property type="component" value="Unassembled WGS sequence"/>
</dbReference>
<dbReference type="Proteomes" id="UP000603715">
    <property type="component" value="Unassembled WGS sequence"/>
</dbReference>
<accession>A0A9Q3YR42</accession>
<proteinExistence type="predicted"/>
<evidence type="ECO:0000313" key="2">
    <source>
        <dbReference type="EMBL" id="MCC9034449.1"/>
    </source>
</evidence>
<keyword evidence="3" id="KW-1185">Reference proteome</keyword>
<dbReference type="EMBL" id="JAJJML010000001">
    <property type="protein sequence ID" value="MCC9034449.1"/>
    <property type="molecule type" value="Genomic_DNA"/>
</dbReference>
<protein>
    <submittedName>
        <fullName evidence="2">Uncharacterized protein</fullName>
    </submittedName>
</protein>
<evidence type="ECO:0000313" key="3">
    <source>
        <dbReference type="Proteomes" id="UP000603715"/>
    </source>
</evidence>
<evidence type="ECO:0000313" key="1">
    <source>
        <dbReference type="EMBL" id="MBD3904901.1"/>
    </source>
</evidence>
<evidence type="ECO:0000313" key="4">
    <source>
        <dbReference type="Proteomes" id="UP001107960"/>
    </source>
</evidence>
<reference evidence="3" key="2">
    <citation type="submission" date="2023-07" db="EMBL/GenBank/DDBJ databases">
        <title>Description of novel Chryseobacterium sp. strain C-2.</title>
        <authorList>
            <person name="Saticioglu I.B."/>
        </authorList>
    </citation>
    <scope>NUCLEOTIDE SEQUENCE [LARGE SCALE GENOMIC DNA]</scope>
    <source>
        <strain evidence="3">C-2</strain>
    </source>
</reference>
<reference evidence="2" key="1">
    <citation type="submission" date="2021-11" db="EMBL/GenBank/DDBJ databases">
        <title>Description of novel Chryseobacterium species.</title>
        <authorList>
            <person name="Saticioglu I.B."/>
            <person name="Ay H."/>
            <person name="Altun S."/>
            <person name="Duman M."/>
        </authorList>
    </citation>
    <scope>NUCLEOTIDE SEQUENCE</scope>
    <source>
        <strain evidence="2">C-39</strain>
    </source>
</reference>
<comment type="caution">
    <text evidence="2">The sequence shown here is derived from an EMBL/GenBank/DDBJ whole genome shotgun (WGS) entry which is preliminary data.</text>
</comment>
<gene>
    <name evidence="1" type="ORF">IEW27_09920</name>
    <name evidence="2" type="ORF">LNP80_09325</name>
</gene>
<dbReference type="RefSeq" id="WP_191179426.1">
    <property type="nucleotide sequence ID" value="NZ_JACXXP010000009.1"/>
</dbReference>
<reference evidence="1" key="3">
    <citation type="submission" date="2024-05" db="EMBL/GenBank/DDBJ databases">
        <title>Description of novel Chryseobacterium sp. strain C-2.</title>
        <authorList>
            <person name="Saticioglu I.B."/>
        </authorList>
    </citation>
    <scope>NUCLEOTIDE SEQUENCE</scope>
    <source>
        <strain evidence="1">C-2</strain>
    </source>
</reference>
<dbReference type="EMBL" id="JACXXP010000009">
    <property type="protein sequence ID" value="MBD3904901.1"/>
    <property type="molecule type" value="Genomic_DNA"/>
</dbReference>
<dbReference type="AlphaFoldDB" id="A0A9Q3YR42"/>
<name>A0A9Q3YR42_9FLAO</name>